<dbReference type="InterPro" id="IPR050491">
    <property type="entry name" value="AmpC-like"/>
</dbReference>
<dbReference type="InterPro" id="IPR001466">
    <property type="entry name" value="Beta-lactam-related"/>
</dbReference>
<keyword evidence="5" id="KW-1185">Reference proteome</keyword>
<dbReference type="AlphaFoldDB" id="A0AAE3M7G4"/>
<dbReference type="SUPFAM" id="SSF56601">
    <property type="entry name" value="beta-lactamase/transpeptidase-like"/>
    <property type="match status" value="1"/>
</dbReference>
<accession>A0AAE3M7G4</accession>
<dbReference type="InterPro" id="IPR012338">
    <property type="entry name" value="Beta-lactam/transpept-like"/>
</dbReference>
<dbReference type="Pfam" id="PF00144">
    <property type="entry name" value="Beta-lactamase"/>
    <property type="match status" value="1"/>
</dbReference>
<comment type="caution">
    <text evidence="4">The sequence shown here is derived from an EMBL/GenBank/DDBJ whole genome shotgun (WGS) entry which is preliminary data.</text>
</comment>
<sequence length="627" mass="71586">MKLKICIFLILLSIFLSNKVAYSLNTNPIKTDLCAWIDSSFTKAMNEYHIPGATIIVMKGDSVLHMNGYGMAHIETNTSVVADSTIFGIASISKTFVGTAIMQLYEKGKLDLDRDVNNYLTSFKLKYKFNDSITVRNLLTHTAGLDYSIIGMSVRSKKDLIPLDKYLKTKLPPQIRPSGKVMMYSNQGYALLGFIVEEVSGIPYYEYVSQNILNPLEMNSSSYRRASKLNENYATGYVHNGERFIPFKPDFLLCYPAGGLFATASDMGNYISMFLNNGSFKGRQILDSTSVAKMLYSPFKQYEKAEYGWLLGLYEFQSHKIKYYGHDGSWQGFQSRLALFPDKNIGFFIDVNSEGSKGNSQRFINEFADSFVERMMPQSIIEKQQAEVTPKRGSVDEPLNKFAGKYRLTAYAHKTLGKLGVLIGLVPEITIVSQDSILKVLDWNLELLPVSDLTFHTKYGHFAFDRDTRGEIFYFFTQIYSYQKLKWYEPVTFQMYWIGSIILIVLIYIITSVERKLFSRHKKSNLIKKMNFALALTIALFIGLLAYTLTKTELNDFFFGIPLLLKITLVIPFIIIPLECAAIYSLIKAIRFKELKPVDIAYQSLMLVAALLFIPWLQYYNLIGFNY</sequence>
<dbReference type="EMBL" id="JAPDPJ010000055">
    <property type="protein sequence ID" value="MCW3788513.1"/>
    <property type="molecule type" value="Genomic_DNA"/>
</dbReference>
<evidence type="ECO:0000313" key="5">
    <source>
        <dbReference type="Proteomes" id="UP001209229"/>
    </source>
</evidence>
<evidence type="ECO:0000313" key="4">
    <source>
        <dbReference type="EMBL" id="MCW3788513.1"/>
    </source>
</evidence>
<dbReference type="Gene3D" id="3.40.710.10">
    <property type="entry name" value="DD-peptidase/beta-lactamase superfamily"/>
    <property type="match status" value="1"/>
</dbReference>
<feature type="domain" description="Beta-lactamase-related" evidence="3">
    <location>
        <begin position="38"/>
        <end position="357"/>
    </location>
</feature>
<evidence type="ECO:0000259" key="3">
    <source>
        <dbReference type="Pfam" id="PF00144"/>
    </source>
</evidence>
<dbReference type="Proteomes" id="UP001209229">
    <property type="component" value="Unassembled WGS sequence"/>
</dbReference>
<proteinExistence type="predicted"/>
<dbReference type="PANTHER" id="PTHR46825:SF9">
    <property type="entry name" value="BETA-LACTAMASE-RELATED DOMAIN-CONTAINING PROTEIN"/>
    <property type="match status" value="1"/>
</dbReference>
<feature type="transmembrane region" description="Helical" evidence="1">
    <location>
        <begin position="493"/>
        <end position="511"/>
    </location>
</feature>
<evidence type="ECO:0000256" key="1">
    <source>
        <dbReference type="SAM" id="Phobius"/>
    </source>
</evidence>
<keyword evidence="1" id="KW-0472">Membrane</keyword>
<gene>
    <name evidence="4" type="ORF">OM075_18735</name>
</gene>
<protein>
    <submittedName>
        <fullName evidence="4">Beta-lactamase family protein</fullName>
    </submittedName>
</protein>
<feature type="transmembrane region" description="Helical" evidence="1">
    <location>
        <begin position="599"/>
        <end position="617"/>
    </location>
</feature>
<dbReference type="PANTHER" id="PTHR46825">
    <property type="entry name" value="D-ALANYL-D-ALANINE-CARBOXYPEPTIDASE/ENDOPEPTIDASE AMPH"/>
    <property type="match status" value="1"/>
</dbReference>
<keyword evidence="1" id="KW-0812">Transmembrane</keyword>
<dbReference type="RefSeq" id="WP_301192071.1">
    <property type="nucleotide sequence ID" value="NZ_JAPDPJ010000055.1"/>
</dbReference>
<feature type="chain" id="PRO_5041929072" evidence="2">
    <location>
        <begin position="22"/>
        <end position="627"/>
    </location>
</feature>
<organism evidence="4 5">
    <name type="scientific">Plebeiibacterium sediminum</name>
    <dbReference type="NCBI Taxonomy" id="2992112"/>
    <lineage>
        <taxon>Bacteria</taxon>
        <taxon>Pseudomonadati</taxon>
        <taxon>Bacteroidota</taxon>
        <taxon>Bacteroidia</taxon>
        <taxon>Marinilabiliales</taxon>
        <taxon>Marinilabiliaceae</taxon>
        <taxon>Plebeiibacterium</taxon>
    </lineage>
</organism>
<evidence type="ECO:0000256" key="2">
    <source>
        <dbReference type="SAM" id="SignalP"/>
    </source>
</evidence>
<keyword evidence="2" id="KW-0732">Signal</keyword>
<feature type="transmembrane region" description="Helical" evidence="1">
    <location>
        <begin position="561"/>
        <end position="587"/>
    </location>
</feature>
<name>A0AAE3M7G4_9BACT</name>
<keyword evidence="1" id="KW-1133">Transmembrane helix</keyword>
<feature type="transmembrane region" description="Helical" evidence="1">
    <location>
        <begin position="532"/>
        <end position="549"/>
    </location>
</feature>
<reference evidence="4" key="1">
    <citation type="submission" date="2022-10" db="EMBL/GenBank/DDBJ databases">
        <authorList>
            <person name="Yu W.X."/>
        </authorList>
    </citation>
    <scope>NUCLEOTIDE SEQUENCE</scope>
    <source>
        <strain evidence="4">AAT</strain>
    </source>
</reference>
<feature type="signal peptide" evidence="2">
    <location>
        <begin position="1"/>
        <end position="21"/>
    </location>
</feature>